<protein>
    <submittedName>
        <fullName evidence="6">Aldehyde dehydrogenase (NAD+)</fullName>
    </submittedName>
</protein>
<gene>
    <name evidence="6" type="ORF">SAMN05660991_03296</name>
</gene>
<dbReference type="Gene3D" id="3.40.309.10">
    <property type="entry name" value="Aldehyde Dehydrogenase, Chain A, domain 2"/>
    <property type="match status" value="1"/>
</dbReference>
<dbReference type="InterPro" id="IPR016160">
    <property type="entry name" value="Ald_DH_CS_CYS"/>
</dbReference>
<comment type="similarity">
    <text evidence="1 4">Belongs to the aldehyde dehydrogenase family.</text>
</comment>
<dbReference type="AlphaFoldDB" id="A0A1H8V4S9"/>
<evidence type="ECO:0000256" key="2">
    <source>
        <dbReference type="ARBA" id="ARBA00023002"/>
    </source>
</evidence>
<sequence length="500" mass="52969">MSTTSLPDTPLPGFLGPAPKKLLIGGEWVEAAGGRTFPSINPSTGETIAALAEADAVDADRAVAAARAAFEGPWRATSPRERQRLLWALADAVQEHYDELRLLEAVDMGFPAGRRRTTTRPTFEAEVLRYFAGWATKIQGATIPNSMPGSVLSYTLKEPLGVVAAIVPWNRPISNAVWKIGPALAAGCTLVLKPAEEAGLVALRIGELALEVGIPPGVVNVLTGFGETVGAALAAHPDVDKVAFTGSTAVGQHIIRAAAGNLKRLTLELGGKSPDVVFADADLAKAIPGAAMGVFSNSGQICCAGTRIYVERPVYEEFVEGASDFARSLRVGNSLDPETRIGPLVSAEQLERVTGYLDLGLREGARVTAGGARVTDGDLARGYFVPPTVFADVTDDMRIAREEIFGPVAAVLPFDSLEEVAGRANDTEYGLAGGIWTRDVGKAHRLAARMQVGTVWVNTMLLMDPAVPFGGYKMSGWGREMGEESLEGYLNTKSVWIDTD</sequence>
<dbReference type="FunFam" id="3.40.309.10:FF:000001">
    <property type="entry name" value="Mitochondrial aldehyde dehydrogenase 2"/>
    <property type="match status" value="1"/>
</dbReference>
<dbReference type="InterPro" id="IPR016163">
    <property type="entry name" value="Ald_DH_C"/>
</dbReference>
<dbReference type="FunFam" id="3.40.605.10:FF:000026">
    <property type="entry name" value="Aldehyde dehydrogenase, putative"/>
    <property type="match status" value="1"/>
</dbReference>
<dbReference type="RefSeq" id="WP_091945752.1">
    <property type="nucleotide sequence ID" value="NZ_FOEE01000010.1"/>
</dbReference>
<dbReference type="FunFam" id="3.40.605.10:FF:000007">
    <property type="entry name" value="NAD/NADP-dependent betaine aldehyde dehydrogenase"/>
    <property type="match status" value="1"/>
</dbReference>
<accession>A0A1H8V4S9</accession>
<dbReference type="Pfam" id="PF00171">
    <property type="entry name" value="Aldedh"/>
    <property type="match status" value="1"/>
</dbReference>
<dbReference type="PANTHER" id="PTHR11699">
    <property type="entry name" value="ALDEHYDE DEHYDROGENASE-RELATED"/>
    <property type="match status" value="1"/>
</dbReference>
<dbReference type="SUPFAM" id="SSF53720">
    <property type="entry name" value="ALDH-like"/>
    <property type="match status" value="1"/>
</dbReference>
<dbReference type="EMBL" id="FOEE01000010">
    <property type="protein sequence ID" value="SEP10435.1"/>
    <property type="molecule type" value="Genomic_DNA"/>
</dbReference>
<dbReference type="Gene3D" id="3.40.605.10">
    <property type="entry name" value="Aldehyde Dehydrogenase, Chain A, domain 1"/>
    <property type="match status" value="1"/>
</dbReference>
<evidence type="ECO:0000256" key="3">
    <source>
        <dbReference type="PROSITE-ProRule" id="PRU10007"/>
    </source>
</evidence>
<evidence type="ECO:0000256" key="1">
    <source>
        <dbReference type="ARBA" id="ARBA00009986"/>
    </source>
</evidence>
<dbReference type="Proteomes" id="UP000198960">
    <property type="component" value="Unassembled WGS sequence"/>
</dbReference>
<evidence type="ECO:0000313" key="7">
    <source>
        <dbReference type="Proteomes" id="UP000198960"/>
    </source>
</evidence>
<proteinExistence type="inferred from homology"/>
<dbReference type="GO" id="GO:0016620">
    <property type="term" value="F:oxidoreductase activity, acting on the aldehyde or oxo group of donors, NAD or NADP as acceptor"/>
    <property type="evidence" value="ECO:0007669"/>
    <property type="project" value="InterPro"/>
</dbReference>
<keyword evidence="2 4" id="KW-0560">Oxidoreductase</keyword>
<dbReference type="InterPro" id="IPR015590">
    <property type="entry name" value="Aldehyde_DH_dom"/>
</dbReference>
<dbReference type="STRING" id="673521.SAMN05660991_03296"/>
<evidence type="ECO:0000259" key="5">
    <source>
        <dbReference type="Pfam" id="PF00171"/>
    </source>
</evidence>
<name>A0A1H8V4S9_9ACTN</name>
<dbReference type="InterPro" id="IPR016161">
    <property type="entry name" value="Ald_DH/histidinol_DH"/>
</dbReference>
<feature type="active site" evidence="3">
    <location>
        <position position="268"/>
    </location>
</feature>
<dbReference type="InterPro" id="IPR016162">
    <property type="entry name" value="Ald_DH_N"/>
</dbReference>
<evidence type="ECO:0000256" key="4">
    <source>
        <dbReference type="RuleBase" id="RU003345"/>
    </source>
</evidence>
<dbReference type="PROSITE" id="PS00687">
    <property type="entry name" value="ALDEHYDE_DEHYDR_GLU"/>
    <property type="match status" value="1"/>
</dbReference>
<feature type="domain" description="Aldehyde dehydrogenase" evidence="5">
    <location>
        <begin position="28"/>
        <end position="495"/>
    </location>
</feature>
<keyword evidence="7" id="KW-1185">Reference proteome</keyword>
<dbReference type="InterPro" id="IPR029510">
    <property type="entry name" value="Ald_DH_CS_GLU"/>
</dbReference>
<dbReference type="OrthoDB" id="6882680at2"/>
<organism evidence="6 7">
    <name type="scientific">Trujillonella endophytica</name>
    <dbReference type="NCBI Taxonomy" id="673521"/>
    <lineage>
        <taxon>Bacteria</taxon>
        <taxon>Bacillati</taxon>
        <taxon>Actinomycetota</taxon>
        <taxon>Actinomycetes</taxon>
        <taxon>Geodermatophilales</taxon>
        <taxon>Geodermatophilaceae</taxon>
        <taxon>Trujillonella</taxon>
    </lineage>
</organism>
<dbReference type="PROSITE" id="PS00070">
    <property type="entry name" value="ALDEHYDE_DEHYDR_CYS"/>
    <property type="match status" value="1"/>
</dbReference>
<reference evidence="7" key="1">
    <citation type="submission" date="2016-10" db="EMBL/GenBank/DDBJ databases">
        <authorList>
            <person name="Varghese N."/>
            <person name="Submissions S."/>
        </authorList>
    </citation>
    <scope>NUCLEOTIDE SEQUENCE [LARGE SCALE GENOMIC DNA]</scope>
    <source>
        <strain evidence="7">DSM 45413</strain>
    </source>
</reference>
<evidence type="ECO:0000313" key="6">
    <source>
        <dbReference type="EMBL" id="SEP10435.1"/>
    </source>
</evidence>